<reference evidence="2" key="2">
    <citation type="submission" date="2017-06" db="EMBL/GenBank/DDBJ databases">
        <title>The pomegranate genome and the genomics of punicalagin biosynthesis.</title>
        <authorList>
            <person name="Xu C."/>
        </authorList>
    </citation>
    <scope>NUCLEOTIDE SEQUENCE [LARGE SCALE GENOMIC DNA]</scope>
    <source>
        <tissue evidence="2">Fresh leaf</tissue>
    </source>
</reference>
<reference evidence="4" key="1">
    <citation type="journal article" date="2017" name="Plant J.">
        <title>The pomegranate (Punica granatum L.) genome and the genomics of punicalagin biosynthesis.</title>
        <authorList>
            <person name="Qin G."/>
            <person name="Xu C."/>
            <person name="Ming R."/>
            <person name="Tang H."/>
            <person name="Guyot R."/>
            <person name="Kramer E.M."/>
            <person name="Hu Y."/>
            <person name="Yi X."/>
            <person name="Qi Y."/>
            <person name="Xu X."/>
            <person name="Gao Z."/>
            <person name="Pan H."/>
            <person name="Jian J."/>
            <person name="Tian Y."/>
            <person name="Yue Z."/>
            <person name="Xu Y."/>
        </authorList>
    </citation>
    <scope>NUCLEOTIDE SEQUENCE [LARGE SCALE GENOMIC DNA]</scope>
    <source>
        <strain evidence="4">cv. Dabenzi</strain>
    </source>
</reference>
<organism evidence="2 4">
    <name type="scientific">Punica granatum</name>
    <name type="common">Pomegranate</name>
    <dbReference type="NCBI Taxonomy" id="22663"/>
    <lineage>
        <taxon>Eukaryota</taxon>
        <taxon>Viridiplantae</taxon>
        <taxon>Streptophyta</taxon>
        <taxon>Embryophyta</taxon>
        <taxon>Tracheophyta</taxon>
        <taxon>Spermatophyta</taxon>
        <taxon>Magnoliopsida</taxon>
        <taxon>eudicotyledons</taxon>
        <taxon>Gunneridae</taxon>
        <taxon>Pentapetalae</taxon>
        <taxon>rosids</taxon>
        <taxon>malvids</taxon>
        <taxon>Myrtales</taxon>
        <taxon>Lythraceae</taxon>
        <taxon>Punica</taxon>
    </lineage>
</organism>
<evidence type="ECO:0000313" key="2">
    <source>
        <dbReference type="EMBL" id="OWM68663.1"/>
    </source>
</evidence>
<proteinExistence type="predicted"/>
<sequence length="79" mass="8851">MGDTLPIYRFWRSEDFPAQIQLGVDLSIDRREGHPLIGSKYAERDRRAGRKPAGPVGSSSSSSRLRRTTQFGLKEAYPG</sequence>
<dbReference type="EMBL" id="PGOL01000111">
    <property type="protein sequence ID" value="PKI76667.1"/>
    <property type="molecule type" value="Genomic_DNA"/>
</dbReference>
<dbReference type="Proteomes" id="UP000233551">
    <property type="component" value="Unassembled WGS sequence"/>
</dbReference>
<evidence type="ECO:0000256" key="1">
    <source>
        <dbReference type="SAM" id="MobiDB-lite"/>
    </source>
</evidence>
<gene>
    <name evidence="2" type="ORF">CDL15_Pgr023628</name>
    <name evidence="3" type="ORF">CRG98_002976</name>
</gene>
<reference evidence="3 5" key="3">
    <citation type="submission" date="2017-11" db="EMBL/GenBank/DDBJ databases">
        <title>De-novo sequencing of pomegranate (Punica granatum L.) genome.</title>
        <authorList>
            <person name="Akparov Z."/>
            <person name="Amiraslanov A."/>
            <person name="Hajiyeva S."/>
            <person name="Abbasov M."/>
            <person name="Kaur K."/>
            <person name="Hamwieh A."/>
            <person name="Solovyev V."/>
            <person name="Salamov A."/>
            <person name="Braich B."/>
            <person name="Kosarev P."/>
            <person name="Mahmoud A."/>
            <person name="Hajiyev E."/>
            <person name="Babayeva S."/>
            <person name="Izzatullayeva V."/>
            <person name="Mammadov A."/>
            <person name="Mammadov A."/>
            <person name="Sharifova S."/>
            <person name="Ojaghi J."/>
            <person name="Eynullazada K."/>
            <person name="Bayramov B."/>
            <person name="Abdulazimova A."/>
            <person name="Shahmuradov I."/>
        </authorList>
    </citation>
    <scope>NUCLEOTIDE SEQUENCE [LARGE SCALE GENOMIC DNA]</scope>
    <source>
        <strain evidence="3">AG2017</strain>
        <strain evidence="5">cv. AG2017</strain>
        <tissue evidence="3">Leaf</tissue>
    </source>
</reference>
<evidence type="ECO:0000313" key="3">
    <source>
        <dbReference type="EMBL" id="PKI76667.1"/>
    </source>
</evidence>
<dbReference type="Proteomes" id="UP000197138">
    <property type="component" value="Unassembled WGS sequence"/>
</dbReference>
<feature type="region of interest" description="Disordered" evidence="1">
    <location>
        <begin position="37"/>
        <end position="79"/>
    </location>
</feature>
<accession>A0A218W7Z1</accession>
<dbReference type="EMBL" id="MTKT01004950">
    <property type="protein sequence ID" value="OWM68663.1"/>
    <property type="molecule type" value="Genomic_DNA"/>
</dbReference>
<evidence type="ECO:0000313" key="4">
    <source>
        <dbReference type="Proteomes" id="UP000197138"/>
    </source>
</evidence>
<protein>
    <submittedName>
        <fullName evidence="2">Uncharacterized protein</fullName>
    </submittedName>
</protein>
<comment type="caution">
    <text evidence="2">The sequence shown here is derived from an EMBL/GenBank/DDBJ whole genome shotgun (WGS) entry which is preliminary data.</text>
</comment>
<dbReference type="AlphaFoldDB" id="A0A218W7Z1"/>
<keyword evidence="5" id="KW-1185">Reference proteome</keyword>
<name>A0A218W7Z1_PUNGR</name>
<evidence type="ECO:0000313" key="5">
    <source>
        <dbReference type="Proteomes" id="UP000233551"/>
    </source>
</evidence>